<dbReference type="PANTHER" id="PTHR33057">
    <property type="entry name" value="TRANSCRIPTION REPRESSOR OFP7-RELATED"/>
    <property type="match status" value="1"/>
</dbReference>
<feature type="region of interest" description="Disordered" evidence="7">
    <location>
        <begin position="255"/>
        <end position="325"/>
    </location>
</feature>
<feature type="compositionally biased region" description="Polar residues" evidence="7">
    <location>
        <begin position="74"/>
        <end position="83"/>
    </location>
</feature>
<evidence type="ECO:0000256" key="3">
    <source>
        <dbReference type="ARBA" id="ARBA00023015"/>
    </source>
</evidence>
<dbReference type="Pfam" id="PF04844">
    <property type="entry name" value="Ovate"/>
    <property type="match status" value="1"/>
</dbReference>
<reference evidence="9 10" key="1">
    <citation type="submission" date="2018-04" db="EMBL/GenBank/DDBJ databases">
        <title>WGS assembly of Panicum hallii var. hallii HAL2.</title>
        <authorList>
            <person name="Lovell J."/>
            <person name="Jenkins J."/>
            <person name="Lowry D."/>
            <person name="Mamidi S."/>
            <person name="Sreedasyam A."/>
            <person name="Weng X."/>
            <person name="Barry K."/>
            <person name="Bonette J."/>
            <person name="Campitelli B."/>
            <person name="Daum C."/>
            <person name="Gordon S."/>
            <person name="Gould B."/>
            <person name="Lipzen A."/>
            <person name="MacQueen A."/>
            <person name="Palacio-Mejia J."/>
            <person name="Plott C."/>
            <person name="Shakirov E."/>
            <person name="Shu S."/>
            <person name="Yoshinaga Y."/>
            <person name="Zane M."/>
            <person name="Rokhsar D."/>
            <person name="Grimwood J."/>
            <person name="Schmutz J."/>
            <person name="Juenger T."/>
        </authorList>
    </citation>
    <scope>NUCLEOTIDE SEQUENCE [LARGE SCALE GENOMIC DNA]</scope>
    <source>
        <strain evidence="10">cv. HAL2</strain>
    </source>
</reference>
<feature type="region of interest" description="Disordered" evidence="7">
    <location>
        <begin position="157"/>
        <end position="179"/>
    </location>
</feature>
<dbReference type="InterPro" id="IPR038933">
    <property type="entry name" value="Ovate"/>
</dbReference>
<keyword evidence="3 6" id="KW-0805">Transcription regulation</keyword>
<evidence type="ECO:0000256" key="5">
    <source>
        <dbReference type="ARBA" id="ARBA00023242"/>
    </source>
</evidence>
<comment type="function">
    <text evidence="6">Transcriptional repressor that regulates multiple aspects of plant growth and development.</text>
</comment>
<comment type="subcellular location">
    <subcellularLocation>
        <location evidence="1 6">Nucleus</location>
    </subcellularLocation>
</comment>
<dbReference type="InterPro" id="IPR006458">
    <property type="entry name" value="Ovate_C"/>
</dbReference>
<dbReference type="PROSITE" id="PS51754">
    <property type="entry name" value="OVATE"/>
    <property type="match status" value="1"/>
</dbReference>
<proteinExistence type="predicted"/>
<feature type="domain" description="OVATE" evidence="8">
    <location>
        <begin position="343"/>
        <end position="402"/>
    </location>
</feature>
<feature type="region of interest" description="Disordered" evidence="7">
    <location>
        <begin position="59"/>
        <end position="125"/>
    </location>
</feature>
<dbReference type="AlphaFoldDB" id="A0A2T7CD10"/>
<dbReference type="PANTHER" id="PTHR33057:SF23">
    <property type="entry name" value="TRANSCRIPTION REPRESSOR"/>
    <property type="match status" value="1"/>
</dbReference>
<name>A0A2T7CD10_9POAL</name>
<evidence type="ECO:0000256" key="6">
    <source>
        <dbReference type="RuleBase" id="RU367028"/>
    </source>
</evidence>
<dbReference type="OrthoDB" id="1928390at2759"/>
<dbReference type="GO" id="GO:0045892">
    <property type="term" value="P:negative regulation of DNA-templated transcription"/>
    <property type="evidence" value="ECO:0007669"/>
    <property type="project" value="UniProtKB-UniRule"/>
</dbReference>
<dbReference type="Proteomes" id="UP000244336">
    <property type="component" value="Chromosome 9"/>
</dbReference>
<dbReference type="NCBIfam" id="TIGR01568">
    <property type="entry name" value="A_thal_3678"/>
    <property type="match status" value="1"/>
</dbReference>
<dbReference type="STRING" id="1504633.A0A2T7CD10"/>
<dbReference type="Gramene" id="PUZ41198">
    <property type="protein sequence ID" value="PUZ41198"/>
    <property type="gene ID" value="GQ55_9G485100"/>
</dbReference>
<evidence type="ECO:0000313" key="9">
    <source>
        <dbReference type="EMBL" id="PUZ41198.1"/>
    </source>
</evidence>
<evidence type="ECO:0000256" key="1">
    <source>
        <dbReference type="ARBA" id="ARBA00004123"/>
    </source>
</evidence>
<evidence type="ECO:0000259" key="8">
    <source>
        <dbReference type="PROSITE" id="PS51754"/>
    </source>
</evidence>
<feature type="compositionally biased region" description="Low complexity" evidence="7">
    <location>
        <begin position="109"/>
        <end position="121"/>
    </location>
</feature>
<dbReference type="GO" id="GO:0005634">
    <property type="term" value="C:nucleus"/>
    <property type="evidence" value="ECO:0007669"/>
    <property type="project" value="UniProtKB-SubCell"/>
</dbReference>
<keyword evidence="5 6" id="KW-0539">Nucleus</keyword>
<keyword evidence="10" id="KW-1185">Reference proteome</keyword>
<accession>A0A2T7CD10</accession>
<dbReference type="EMBL" id="CM009757">
    <property type="protein sequence ID" value="PUZ41198.1"/>
    <property type="molecule type" value="Genomic_DNA"/>
</dbReference>
<evidence type="ECO:0000313" key="10">
    <source>
        <dbReference type="Proteomes" id="UP000244336"/>
    </source>
</evidence>
<keyword evidence="2 6" id="KW-0678">Repressor</keyword>
<evidence type="ECO:0000256" key="4">
    <source>
        <dbReference type="ARBA" id="ARBA00023163"/>
    </source>
</evidence>
<feature type="compositionally biased region" description="Basic residues" evidence="7">
    <location>
        <begin position="283"/>
        <end position="301"/>
    </location>
</feature>
<gene>
    <name evidence="9" type="ORF">GQ55_9G485100</name>
</gene>
<keyword evidence="4 6" id="KW-0804">Transcription</keyword>
<evidence type="ECO:0000256" key="7">
    <source>
        <dbReference type="SAM" id="MobiDB-lite"/>
    </source>
</evidence>
<organism evidence="9 10">
    <name type="scientific">Panicum hallii var. hallii</name>
    <dbReference type="NCBI Taxonomy" id="1504633"/>
    <lineage>
        <taxon>Eukaryota</taxon>
        <taxon>Viridiplantae</taxon>
        <taxon>Streptophyta</taxon>
        <taxon>Embryophyta</taxon>
        <taxon>Tracheophyta</taxon>
        <taxon>Spermatophyta</taxon>
        <taxon>Magnoliopsida</taxon>
        <taxon>Liliopsida</taxon>
        <taxon>Poales</taxon>
        <taxon>Poaceae</taxon>
        <taxon>PACMAD clade</taxon>
        <taxon>Panicoideae</taxon>
        <taxon>Panicodae</taxon>
        <taxon>Paniceae</taxon>
        <taxon>Panicinae</taxon>
        <taxon>Panicum</taxon>
        <taxon>Panicum sect. Panicum</taxon>
    </lineage>
</organism>
<protein>
    <recommendedName>
        <fullName evidence="6">Transcription repressor</fullName>
    </recommendedName>
    <alternativeName>
        <fullName evidence="6">Ovate family protein</fullName>
    </alternativeName>
</protein>
<feature type="compositionally biased region" description="Basic residues" evidence="7">
    <location>
        <begin position="99"/>
        <end position="108"/>
    </location>
</feature>
<feature type="compositionally biased region" description="Low complexity" evidence="7">
    <location>
        <begin position="266"/>
        <end position="282"/>
    </location>
</feature>
<sequence>MQAYTCSAADLQRPSISLVCFVHPLQWRISSGSQYNSSLHQCSSQSLSYQPSQCTIILPASPQSRPGQGDRHQQQTAALQSTGRAAGQPRTRTNSPVSARRKPARARLRSLSLSPCSAPASGTMPAPKWFQKLRRRKNGKQQAAACRSQAADADAAAAATTSAARAESRPSGGQRPLPLPAACAVSPNRASYYFASADRARQDRELPCAADVALDVRVDVVHRRAGDRRLGGLDAPPGTPELKLRRIVTRHAAADAWESGGGGGLSSASATTSAATTPSTRARGFHVKPAGGRRRHHRRRRDHDGSVNKKGKALASDVDAEASPLRRHGDAMRRRWLYESLVVVKASSDPEREMAESMAEMVVANGIRSSEDLEELLACYLALNAAEHHRAVVAAFRHVWSLLARHRLLV</sequence>
<evidence type="ECO:0000256" key="2">
    <source>
        <dbReference type="ARBA" id="ARBA00022491"/>
    </source>
</evidence>